<proteinExistence type="predicted"/>
<evidence type="ECO:0000313" key="2">
    <source>
        <dbReference type="EMBL" id="NNH02402.1"/>
    </source>
</evidence>
<gene>
    <name evidence="2" type="ORF">HLA99_00760</name>
</gene>
<feature type="transmembrane region" description="Helical" evidence="1">
    <location>
        <begin position="355"/>
        <end position="372"/>
    </location>
</feature>
<feature type="transmembrane region" description="Helical" evidence="1">
    <location>
        <begin position="212"/>
        <end position="237"/>
    </location>
</feature>
<dbReference type="Proteomes" id="UP000543598">
    <property type="component" value="Unassembled WGS sequence"/>
</dbReference>
<feature type="transmembrane region" description="Helical" evidence="1">
    <location>
        <begin position="114"/>
        <end position="134"/>
    </location>
</feature>
<protein>
    <recommendedName>
        <fullName evidence="4">4-amino-4-deoxy-L-arabinose transferase</fullName>
    </recommendedName>
</protein>
<feature type="transmembrane region" description="Helical" evidence="1">
    <location>
        <begin position="17"/>
        <end position="38"/>
    </location>
</feature>
<keyword evidence="1" id="KW-0472">Membrane</keyword>
<reference evidence="2 3" key="1">
    <citation type="submission" date="2020-05" db="EMBL/GenBank/DDBJ databases">
        <title>MicrobeNet Type strains.</title>
        <authorList>
            <person name="Nicholson A.C."/>
        </authorList>
    </citation>
    <scope>NUCLEOTIDE SEQUENCE [LARGE SCALE GENOMIC DNA]</scope>
    <source>
        <strain evidence="2 3">JCM 14282</strain>
    </source>
</reference>
<feature type="transmembrane region" description="Helical" evidence="1">
    <location>
        <begin position="165"/>
        <end position="192"/>
    </location>
</feature>
<evidence type="ECO:0008006" key="4">
    <source>
        <dbReference type="Google" id="ProtNLM"/>
    </source>
</evidence>
<keyword evidence="3" id="KW-1185">Reference proteome</keyword>
<evidence type="ECO:0000256" key="1">
    <source>
        <dbReference type="SAM" id="Phobius"/>
    </source>
</evidence>
<feature type="transmembrane region" description="Helical" evidence="1">
    <location>
        <begin position="87"/>
        <end position="108"/>
    </location>
</feature>
<feature type="transmembrane region" description="Helical" evidence="1">
    <location>
        <begin position="141"/>
        <end position="159"/>
    </location>
</feature>
<dbReference type="EMBL" id="JABEMB010000001">
    <property type="protein sequence ID" value="NNH02402.1"/>
    <property type="molecule type" value="Genomic_DNA"/>
</dbReference>
<feature type="transmembrane region" description="Helical" evidence="1">
    <location>
        <begin position="322"/>
        <end position="343"/>
    </location>
</feature>
<organism evidence="2 3">
    <name type="scientific">Microbacterium ulmi</name>
    <dbReference type="NCBI Taxonomy" id="179095"/>
    <lineage>
        <taxon>Bacteria</taxon>
        <taxon>Bacillati</taxon>
        <taxon>Actinomycetota</taxon>
        <taxon>Actinomycetes</taxon>
        <taxon>Micrococcales</taxon>
        <taxon>Microbacteriaceae</taxon>
        <taxon>Microbacterium</taxon>
    </lineage>
</organism>
<keyword evidence="1" id="KW-0812">Transmembrane</keyword>
<sequence>MTAGERGRVRPEAVGRVIALAIVAAAGVVGTVCLTAYVGDGAHFLHRMLVEGGFAFGNADRTFSAGVTELPAIVAIAVGGVDAGAVALIYSAGLMLIPTAAWCAAILLHWRTPLLWLFFTMWAVVFPVSAFFAVGEYNLTYALVALAAALVLRTGPWTLAESIGLAAVSVVLLRSYESTIFLGPVLIVGVVLRMRDRDDVEAGRGRKRATTWIVGAAAVLLAGGAVLGLVTALWTLSPVGGGTFDQAANLSLLARDPRVVVAGVAVLAMILALAVSSRRLAIAAIGVGILAAIALLAVPIFPSAVPRVIDADWPYPWMHYNARIAVAVLLAVLIGLATALRFTRLGVRAHDRVRAAWVVPVVVIVAMGIDFGRTCVEFRDWTHDFAQTVRSRAGLIPFEASGVHPRFTWTWTNPTLSLVLWTREGQGVILNSADYDGWEPFDPHEPLPTVPARFLAQP</sequence>
<comment type="caution">
    <text evidence="2">The sequence shown here is derived from an EMBL/GenBank/DDBJ whole genome shotgun (WGS) entry which is preliminary data.</text>
</comment>
<feature type="transmembrane region" description="Helical" evidence="1">
    <location>
        <begin position="257"/>
        <end position="275"/>
    </location>
</feature>
<dbReference type="RefSeq" id="WP_167040786.1">
    <property type="nucleotide sequence ID" value="NZ_BAAANA010000003.1"/>
</dbReference>
<keyword evidence="1" id="KW-1133">Transmembrane helix</keyword>
<dbReference type="AlphaFoldDB" id="A0A7Y2LXH0"/>
<feature type="transmembrane region" description="Helical" evidence="1">
    <location>
        <begin position="282"/>
        <end position="302"/>
    </location>
</feature>
<accession>A0A7Y2LXH0</accession>
<evidence type="ECO:0000313" key="3">
    <source>
        <dbReference type="Proteomes" id="UP000543598"/>
    </source>
</evidence>
<name>A0A7Y2LXH0_9MICO</name>